<feature type="domain" description="Bacterial type II secretion system protein E" evidence="4">
    <location>
        <begin position="263"/>
        <end position="277"/>
    </location>
</feature>
<name>A0A1F6VHP5_9BACT</name>
<comment type="similarity">
    <text evidence="1">Belongs to the GSP E family.</text>
</comment>
<dbReference type="AlphaFoldDB" id="A0A1F6VHP5"/>
<dbReference type="Gene3D" id="3.30.450.90">
    <property type="match status" value="1"/>
</dbReference>
<accession>A0A1F6VHP5</accession>
<dbReference type="InterPro" id="IPR027417">
    <property type="entry name" value="P-loop_NTPase"/>
</dbReference>
<dbReference type="PROSITE" id="PS00662">
    <property type="entry name" value="T2SP_E"/>
    <property type="match status" value="1"/>
</dbReference>
<dbReference type="InterPro" id="IPR003593">
    <property type="entry name" value="AAA+_ATPase"/>
</dbReference>
<reference evidence="5 6" key="1">
    <citation type="journal article" date="2016" name="Nat. Commun.">
        <title>Thousands of microbial genomes shed light on interconnected biogeochemical processes in an aquifer system.</title>
        <authorList>
            <person name="Anantharaman K."/>
            <person name="Brown C.T."/>
            <person name="Hug L.A."/>
            <person name="Sharon I."/>
            <person name="Castelle C.J."/>
            <person name="Probst A.J."/>
            <person name="Thomas B.C."/>
            <person name="Singh A."/>
            <person name="Wilkins M.J."/>
            <person name="Karaoz U."/>
            <person name="Brodie E.L."/>
            <person name="Williams K.H."/>
            <person name="Hubbard S.S."/>
            <person name="Banfield J.F."/>
        </authorList>
    </citation>
    <scope>NUCLEOTIDE SEQUENCE [LARGE SCALE GENOMIC DNA]</scope>
</reference>
<evidence type="ECO:0000313" key="6">
    <source>
        <dbReference type="Proteomes" id="UP000178059"/>
    </source>
</evidence>
<proteinExistence type="inferred from homology"/>
<dbReference type="GO" id="GO:0005524">
    <property type="term" value="F:ATP binding"/>
    <property type="evidence" value="ECO:0007669"/>
    <property type="project" value="UniProtKB-KW"/>
</dbReference>
<sequence>MASLGSLNKVWDRYKELSFAATSRVGGLDVSGDTIISLGEKIKTIQDVQKIIDEAEKGKTYTISHLLEVVLAGAIRLDASDVHFEAETERVRVRYRLDGVLHDVVFFDLKKYRLINSRLKLLSGMKLTVTANAQDGRFGIFIKGEEINVRTSTTPGAYGESIVMRLLNPKSIQVELKDLGMDDKLLGIMRREIARPHGFILVTGPTGSGKTTTLYSFMKEIYSPEIKMITIEDPIEYHLAGVTQTQVEIEKDYTFLSGLRAALRQDPDMIMVGEIRDHETAEIAVNASLTGHMVFSTLHTNNAAGVIPRMIDLGVSPKILPSALSVSMAQRLVRKLCPNCKKERPAKAEEAEEIRLILKKAAEEGKDLKGLSPEQEIKLYDPVGCEICNFIGYKGRIGVFEIILTNEDIEKLITTEPSEREIKRTAQKQGILDMKEDGVINKVLPGVTSLEELKGVVDFYED</sequence>
<evidence type="ECO:0000256" key="3">
    <source>
        <dbReference type="ARBA" id="ARBA00022840"/>
    </source>
</evidence>
<dbReference type="Gene3D" id="3.40.50.300">
    <property type="entry name" value="P-loop containing nucleotide triphosphate hydrolases"/>
    <property type="match status" value="1"/>
</dbReference>
<dbReference type="STRING" id="1801743.A2824_00635"/>
<evidence type="ECO:0000256" key="1">
    <source>
        <dbReference type="ARBA" id="ARBA00006611"/>
    </source>
</evidence>
<organism evidence="5 6">
    <name type="scientific">Candidatus Nomurabacteria bacterium RIFCSPHIGHO2_01_FULL_42_16</name>
    <dbReference type="NCBI Taxonomy" id="1801743"/>
    <lineage>
        <taxon>Bacteria</taxon>
        <taxon>Candidatus Nomuraibacteriota</taxon>
    </lineage>
</organism>
<gene>
    <name evidence="5" type="ORF">A2824_00635</name>
</gene>
<dbReference type="SUPFAM" id="SSF52540">
    <property type="entry name" value="P-loop containing nucleoside triphosphate hydrolases"/>
    <property type="match status" value="1"/>
</dbReference>
<dbReference type="EMBL" id="MFTT01000034">
    <property type="protein sequence ID" value="OGI69099.1"/>
    <property type="molecule type" value="Genomic_DNA"/>
</dbReference>
<dbReference type="GO" id="GO:0005886">
    <property type="term" value="C:plasma membrane"/>
    <property type="evidence" value="ECO:0007669"/>
    <property type="project" value="TreeGrafter"/>
</dbReference>
<dbReference type="Pfam" id="PF00437">
    <property type="entry name" value="T2SSE"/>
    <property type="match status" value="1"/>
</dbReference>
<evidence type="ECO:0000259" key="4">
    <source>
        <dbReference type="PROSITE" id="PS00662"/>
    </source>
</evidence>
<dbReference type="Proteomes" id="UP000178059">
    <property type="component" value="Unassembled WGS sequence"/>
</dbReference>
<dbReference type="SMART" id="SM00382">
    <property type="entry name" value="AAA"/>
    <property type="match status" value="1"/>
</dbReference>
<dbReference type="PANTHER" id="PTHR30258:SF1">
    <property type="entry name" value="PROTEIN TRANSPORT PROTEIN HOFB HOMOLOG"/>
    <property type="match status" value="1"/>
</dbReference>
<comment type="caution">
    <text evidence="5">The sequence shown here is derived from an EMBL/GenBank/DDBJ whole genome shotgun (WGS) entry which is preliminary data.</text>
</comment>
<dbReference type="CDD" id="cd01129">
    <property type="entry name" value="PulE-GspE-like"/>
    <property type="match status" value="1"/>
</dbReference>
<dbReference type="GO" id="GO:0016887">
    <property type="term" value="F:ATP hydrolysis activity"/>
    <property type="evidence" value="ECO:0007669"/>
    <property type="project" value="TreeGrafter"/>
</dbReference>
<keyword evidence="2" id="KW-0547">Nucleotide-binding</keyword>
<evidence type="ECO:0000256" key="2">
    <source>
        <dbReference type="ARBA" id="ARBA00022741"/>
    </source>
</evidence>
<protein>
    <recommendedName>
        <fullName evidence="4">Bacterial type II secretion system protein E domain-containing protein</fullName>
    </recommendedName>
</protein>
<keyword evidence="3" id="KW-0067">ATP-binding</keyword>
<dbReference type="InterPro" id="IPR001482">
    <property type="entry name" value="T2SS/T4SS_dom"/>
</dbReference>
<evidence type="ECO:0000313" key="5">
    <source>
        <dbReference type="EMBL" id="OGI69099.1"/>
    </source>
</evidence>
<dbReference type="PANTHER" id="PTHR30258">
    <property type="entry name" value="TYPE II SECRETION SYSTEM PROTEIN GSPE-RELATED"/>
    <property type="match status" value="1"/>
</dbReference>